<dbReference type="EMBL" id="JADBEL010000009">
    <property type="protein sequence ID" value="MBE1554856.1"/>
    <property type="molecule type" value="Genomic_DNA"/>
</dbReference>
<dbReference type="RefSeq" id="WP_192598611.1">
    <property type="nucleotide sequence ID" value="NZ_JADBEL010000009.1"/>
</dbReference>
<reference evidence="1" key="1">
    <citation type="submission" date="2020-10" db="EMBL/GenBank/DDBJ databases">
        <title>Genomic Encyclopedia of Type Strains, Phase IV (KMG-IV): sequencing the most valuable type-strain genomes for metagenomic binning, comparative biology and taxonomic classification.</title>
        <authorList>
            <person name="Goeker M."/>
        </authorList>
    </citation>
    <scope>NUCLEOTIDE SEQUENCE</scope>
    <source>
        <strain evidence="1">DSM 13886</strain>
    </source>
</reference>
<evidence type="ECO:0000313" key="2">
    <source>
        <dbReference type="Proteomes" id="UP000658225"/>
    </source>
</evidence>
<organism evidence="1 2">
    <name type="scientific">Sporosarcina limicola</name>
    <dbReference type="NCBI Taxonomy" id="34101"/>
    <lineage>
        <taxon>Bacteria</taxon>
        <taxon>Bacillati</taxon>
        <taxon>Bacillota</taxon>
        <taxon>Bacilli</taxon>
        <taxon>Bacillales</taxon>
        <taxon>Caryophanaceae</taxon>
        <taxon>Sporosarcina</taxon>
    </lineage>
</organism>
<name>A0A927MJ84_9BACL</name>
<comment type="caution">
    <text evidence="1">The sequence shown here is derived from an EMBL/GenBank/DDBJ whole genome shotgun (WGS) entry which is preliminary data.</text>
</comment>
<sequence>MKDNRMLNCLNPDLMKKSLSTILNTNTDNINKFIFSQRFRVRQEDIRWDYDTLDLNSILSFFNVTIEEIAFDSITVSHISAILDKESFFKHGMLSLKALFATENTFKSFLAEHGVTLEVKKENNLSIYVREKKMSTDYLDYRVEKDQCINGFMFGDDPEYNRNISNIKRCPEIVSHIGRELLRDSKLEDEWIKRSTPSIITLKVKINEIAPTTFPGAVVDDTGGRSHLILKAFERLLFLNTNYPSENPMIYLKETADINAECIFDIRKIKE</sequence>
<protein>
    <submittedName>
        <fullName evidence="1">Uncharacterized protein</fullName>
    </submittedName>
</protein>
<dbReference type="Proteomes" id="UP000658225">
    <property type="component" value="Unassembled WGS sequence"/>
</dbReference>
<gene>
    <name evidence="1" type="ORF">H4683_001934</name>
</gene>
<dbReference type="AlphaFoldDB" id="A0A927MJ84"/>
<proteinExistence type="predicted"/>
<keyword evidence="2" id="KW-1185">Reference proteome</keyword>
<accession>A0A927MJ84</accession>
<evidence type="ECO:0000313" key="1">
    <source>
        <dbReference type="EMBL" id="MBE1554856.1"/>
    </source>
</evidence>